<feature type="transmembrane region" description="Helical" evidence="6">
    <location>
        <begin position="586"/>
        <end position="610"/>
    </location>
</feature>
<feature type="transmembrane region" description="Helical" evidence="6">
    <location>
        <begin position="247"/>
        <end position="266"/>
    </location>
</feature>
<feature type="transmembrane region" description="Helical" evidence="6">
    <location>
        <begin position="317"/>
        <end position="340"/>
    </location>
</feature>
<dbReference type="PANTHER" id="PTHR23507">
    <property type="entry name" value="ZGC:174356"/>
    <property type="match status" value="1"/>
</dbReference>
<feature type="compositionally biased region" description="Acidic residues" evidence="5">
    <location>
        <begin position="523"/>
        <end position="536"/>
    </location>
</feature>
<dbReference type="EMBL" id="JANBPK010001611">
    <property type="protein sequence ID" value="KAJ2921401.1"/>
    <property type="molecule type" value="Genomic_DNA"/>
</dbReference>
<dbReference type="Proteomes" id="UP001140091">
    <property type="component" value="Unassembled WGS sequence"/>
</dbReference>
<feature type="compositionally biased region" description="Basic and acidic residues" evidence="5">
    <location>
        <begin position="1"/>
        <end position="20"/>
    </location>
</feature>
<evidence type="ECO:0000313" key="7">
    <source>
        <dbReference type="EMBL" id="KAJ2921401.1"/>
    </source>
</evidence>
<feature type="region of interest" description="Disordered" evidence="5">
    <location>
        <begin position="694"/>
        <end position="713"/>
    </location>
</feature>
<dbReference type="AlphaFoldDB" id="A0A9W8IQE4"/>
<keyword evidence="3 6" id="KW-1133">Transmembrane helix</keyword>
<name>A0A9W8IQE4_9AGAR</name>
<evidence type="ECO:0000313" key="8">
    <source>
        <dbReference type="Proteomes" id="UP001140091"/>
    </source>
</evidence>
<comment type="caution">
    <text evidence="7">The sequence shown here is derived from an EMBL/GenBank/DDBJ whole genome shotgun (WGS) entry which is preliminary data.</text>
</comment>
<accession>A0A9W8IQE4</accession>
<feature type="transmembrane region" description="Helical" evidence="6">
    <location>
        <begin position="217"/>
        <end position="240"/>
    </location>
</feature>
<gene>
    <name evidence="7" type="ORF">H1R20_g15696</name>
</gene>
<feature type="transmembrane region" description="Helical" evidence="6">
    <location>
        <begin position="346"/>
        <end position="368"/>
    </location>
</feature>
<evidence type="ECO:0000256" key="5">
    <source>
        <dbReference type="SAM" id="MobiDB-lite"/>
    </source>
</evidence>
<protein>
    <recommendedName>
        <fullName evidence="9">MFS general substrate transporter</fullName>
    </recommendedName>
</protein>
<feature type="transmembrane region" description="Helical" evidence="6">
    <location>
        <begin position="653"/>
        <end position="675"/>
    </location>
</feature>
<dbReference type="PANTHER" id="PTHR23507:SF1">
    <property type="entry name" value="FI18259P1-RELATED"/>
    <property type="match status" value="1"/>
</dbReference>
<reference evidence="7" key="1">
    <citation type="submission" date="2022-06" db="EMBL/GenBank/DDBJ databases">
        <title>Genome Sequence of Candolleomyces eurysporus.</title>
        <authorList>
            <person name="Buettner E."/>
        </authorList>
    </citation>
    <scope>NUCLEOTIDE SEQUENCE</scope>
    <source>
        <strain evidence="7">VTCC 930004</strain>
    </source>
</reference>
<dbReference type="InterPro" id="IPR011701">
    <property type="entry name" value="MFS"/>
</dbReference>
<dbReference type="GO" id="GO:0016020">
    <property type="term" value="C:membrane"/>
    <property type="evidence" value="ECO:0007669"/>
    <property type="project" value="UniProtKB-SubCell"/>
</dbReference>
<organism evidence="7 8">
    <name type="scientific">Candolleomyces eurysporus</name>
    <dbReference type="NCBI Taxonomy" id="2828524"/>
    <lineage>
        <taxon>Eukaryota</taxon>
        <taxon>Fungi</taxon>
        <taxon>Dikarya</taxon>
        <taxon>Basidiomycota</taxon>
        <taxon>Agaricomycotina</taxon>
        <taxon>Agaricomycetes</taxon>
        <taxon>Agaricomycetidae</taxon>
        <taxon>Agaricales</taxon>
        <taxon>Agaricineae</taxon>
        <taxon>Psathyrellaceae</taxon>
        <taxon>Candolleomyces</taxon>
    </lineage>
</organism>
<dbReference type="InterPro" id="IPR036259">
    <property type="entry name" value="MFS_trans_sf"/>
</dbReference>
<feature type="transmembrane region" description="Helical" evidence="6">
    <location>
        <begin position="440"/>
        <end position="459"/>
    </location>
</feature>
<dbReference type="Pfam" id="PF07690">
    <property type="entry name" value="MFS_1"/>
    <property type="match status" value="1"/>
</dbReference>
<dbReference type="Gene3D" id="1.20.1250.20">
    <property type="entry name" value="MFS general substrate transporter like domains"/>
    <property type="match status" value="1"/>
</dbReference>
<evidence type="ECO:0000256" key="2">
    <source>
        <dbReference type="ARBA" id="ARBA00022692"/>
    </source>
</evidence>
<evidence type="ECO:0000256" key="6">
    <source>
        <dbReference type="SAM" id="Phobius"/>
    </source>
</evidence>
<feature type="compositionally biased region" description="Polar residues" evidence="5">
    <location>
        <begin position="703"/>
        <end position="713"/>
    </location>
</feature>
<dbReference type="OrthoDB" id="3026777at2759"/>
<sequence length="713" mass="77575">MSSSKPRDNAGGRPADHLSRADTGTSYSAPSESLILPGGAVGEETAEYLEEFVGTHSHHNASGVTGSAAEEIVEEEDEIARRKALPWWRRPSPWWLLCAVPFSAIVKSATLAPKVEIYTLLACRVHKPDIYHDSQIHDAFSKVVAPRAEIAGTVESDLYFPWAPIIRSNNSSLGGTEYPRLVVLAERAIGKKPKSPCAADPTVLAAVARLSAGEYQFMIPLIETTMGVLSLITTGWWGAWSDRHGRATILAVSLVGLLVSDFNFINVYHFSESLPGNYWFLMVGALLEGLLGGFSTAVAAQHAYIAETSTDATRARFLSLNLGLLFTGMTFGPVLGSLLIRNTGKTISVFYLTAIVHSIYAVLIFFGLPEPLSKRRMKASQLKYEGELRAGAEEIQSTSGGAAVVARAKRLFKFLSPLSVFMPELVDKGRNPLKRKERDWNLSLIAVAYGFTISIMASFPYIFQFANATFDWSSETLGYWLSVVGAGRAIWLTIVLPLAIKLFKPKPLIIELPAPSSSRSGAPEEEEPLLESEPNEDVSPNPPRRVKMIKKELHSPRFELGVARLSLVIDIMAYGIMVLFASQRAFGLFGVLGAMGIGYSPAVQTLLMALYARRGGTETGRLFGALSVVQALSAQILGPAGYGFVFIRTVSTYPRAIFVAGITCVTISLILMSFVRLPQDRDLEREILGAHRSGDLEEEGSAISDNSVPSRAQ</sequence>
<keyword evidence="4 6" id="KW-0472">Membrane</keyword>
<proteinExistence type="predicted"/>
<feature type="transmembrane region" description="Helical" evidence="6">
    <location>
        <begin position="278"/>
        <end position="305"/>
    </location>
</feature>
<feature type="transmembrane region" description="Helical" evidence="6">
    <location>
        <begin position="479"/>
        <end position="500"/>
    </location>
</feature>
<dbReference type="GO" id="GO:0022857">
    <property type="term" value="F:transmembrane transporter activity"/>
    <property type="evidence" value="ECO:0007669"/>
    <property type="project" value="InterPro"/>
</dbReference>
<feature type="region of interest" description="Disordered" evidence="5">
    <location>
        <begin position="1"/>
        <end position="34"/>
    </location>
</feature>
<comment type="subcellular location">
    <subcellularLocation>
        <location evidence="1">Membrane</location>
        <topology evidence="1">Multi-pass membrane protein</topology>
    </subcellularLocation>
</comment>
<feature type="transmembrane region" description="Helical" evidence="6">
    <location>
        <begin position="558"/>
        <end position="580"/>
    </location>
</feature>
<feature type="transmembrane region" description="Helical" evidence="6">
    <location>
        <begin position="622"/>
        <end position="647"/>
    </location>
</feature>
<dbReference type="SUPFAM" id="SSF103473">
    <property type="entry name" value="MFS general substrate transporter"/>
    <property type="match status" value="1"/>
</dbReference>
<keyword evidence="2 6" id="KW-0812">Transmembrane</keyword>
<evidence type="ECO:0000256" key="3">
    <source>
        <dbReference type="ARBA" id="ARBA00022989"/>
    </source>
</evidence>
<evidence type="ECO:0000256" key="1">
    <source>
        <dbReference type="ARBA" id="ARBA00004141"/>
    </source>
</evidence>
<keyword evidence="8" id="KW-1185">Reference proteome</keyword>
<feature type="compositionally biased region" description="Polar residues" evidence="5">
    <location>
        <begin position="22"/>
        <end position="31"/>
    </location>
</feature>
<evidence type="ECO:0008006" key="9">
    <source>
        <dbReference type="Google" id="ProtNLM"/>
    </source>
</evidence>
<feature type="region of interest" description="Disordered" evidence="5">
    <location>
        <begin position="515"/>
        <end position="543"/>
    </location>
</feature>
<feature type="non-terminal residue" evidence="7">
    <location>
        <position position="1"/>
    </location>
</feature>
<evidence type="ECO:0000256" key="4">
    <source>
        <dbReference type="ARBA" id="ARBA00023136"/>
    </source>
</evidence>